<evidence type="ECO:0000256" key="5">
    <source>
        <dbReference type="ARBA" id="ARBA00022989"/>
    </source>
</evidence>
<comment type="similarity">
    <text evidence="2">Belongs to the CALHM family.</text>
</comment>
<keyword evidence="3" id="KW-0813">Transport</keyword>
<keyword evidence="7 9" id="KW-0472">Membrane</keyword>
<reference evidence="10 11" key="1">
    <citation type="journal article" date="2007" name="Science">
        <title>Sea anemone genome reveals ancestral eumetazoan gene repertoire and genomic organization.</title>
        <authorList>
            <person name="Putnam N.H."/>
            <person name="Srivastava M."/>
            <person name="Hellsten U."/>
            <person name="Dirks B."/>
            <person name="Chapman J."/>
            <person name="Salamov A."/>
            <person name="Terry A."/>
            <person name="Shapiro H."/>
            <person name="Lindquist E."/>
            <person name="Kapitonov V.V."/>
            <person name="Jurka J."/>
            <person name="Genikhovich G."/>
            <person name="Grigoriev I.V."/>
            <person name="Lucas S.M."/>
            <person name="Steele R.E."/>
            <person name="Finnerty J.R."/>
            <person name="Technau U."/>
            <person name="Martindale M.Q."/>
            <person name="Rokhsar D.S."/>
        </authorList>
    </citation>
    <scope>NUCLEOTIDE SEQUENCE [LARGE SCALE GENOMIC DNA]</scope>
    <source>
        <strain evidence="11">CH2 X CH6</strain>
    </source>
</reference>
<dbReference type="PANTHER" id="PTHR32261:SF1">
    <property type="entry name" value="CALCIUM HOMEOSTASIS MODULATOR PROTEIN"/>
    <property type="match status" value="1"/>
</dbReference>
<keyword evidence="11" id="KW-1185">Reference proteome</keyword>
<name>A7RTL0_NEMVE</name>
<accession>A7RTL0</accession>
<sequence length="304" mass="34481">MSFVKFLPSLSNLSALNPSAFVPKSSKVTLKQVLVLVLVFGIERIFEKDVFECPPSRYFMYGSLFLVGPAICLFSLTLLLFPTFWEVVTGCWGAHFSKRWVTKNLVKILFQALLPPGVWIVVALMRSNYYICLKLGPKKLALDRALRALNGSTVAQVKANVDETFSKAKADSEMLAWILFDSIVMLAFIVVCIRRCWCMRAEGSLPELDHYDKLEAEAAAGEFKILLEQRAEKAGKSNVHDEFENAKTLTSNEYRQLEMMREKLQWNYPRIAGDLSKPYRHQMLPQGIGEVSTKGHQTLNVNFL</sequence>
<dbReference type="AlphaFoldDB" id="A7RTL0"/>
<evidence type="ECO:0000313" key="11">
    <source>
        <dbReference type="Proteomes" id="UP000001593"/>
    </source>
</evidence>
<feature type="transmembrane region" description="Helical" evidence="9">
    <location>
        <begin position="105"/>
        <end position="125"/>
    </location>
</feature>
<keyword evidence="8" id="KW-0407">Ion channel</keyword>
<dbReference type="EMBL" id="DS469537">
    <property type="protein sequence ID" value="EDO45286.1"/>
    <property type="molecule type" value="Genomic_DNA"/>
</dbReference>
<evidence type="ECO:0000256" key="4">
    <source>
        <dbReference type="ARBA" id="ARBA00022692"/>
    </source>
</evidence>
<evidence type="ECO:0000256" key="6">
    <source>
        <dbReference type="ARBA" id="ARBA00023065"/>
    </source>
</evidence>
<dbReference type="eggNOG" id="ENOG502QPKW">
    <property type="taxonomic scope" value="Eukaryota"/>
</dbReference>
<dbReference type="InterPro" id="IPR029569">
    <property type="entry name" value="CALHM"/>
</dbReference>
<feature type="transmembrane region" description="Helical" evidence="9">
    <location>
        <begin position="174"/>
        <end position="191"/>
    </location>
</feature>
<feature type="transmembrane region" description="Helical" evidence="9">
    <location>
        <begin position="58"/>
        <end position="85"/>
    </location>
</feature>
<comment type="subcellular location">
    <subcellularLocation>
        <location evidence="1">Membrane</location>
        <topology evidence="1">Multi-pass membrane protein</topology>
    </subcellularLocation>
</comment>
<dbReference type="Proteomes" id="UP000001593">
    <property type="component" value="Unassembled WGS sequence"/>
</dbReference>
<keyword evidence="6" id="KW-0406">Ion transport</keyword>
<keyword evidence="5 9" id="KW-1133">Transmembrane helix</keyword>
<dbReference type="PANTHER" id="PTHR32261">
    <property type="entry name" value="CALCIUM HOMEOSTASIS MODULATOR PROTEIN"/>
    <property type="match status" value="1"/>
</dbReference>
<evidence type="ECO:0000256" key="1">
    <source>
        <dbReference type="ARBA" id="ARBA00004141"/>
    </source>
</evidence>
<dbReference type="TCDB" id="1.A.84.2.2">
    <property type="family name" value="the calcium homeostasis modulator ca(2+) channel (calhm-c) family"/>
</dbReference>
<dbReference type="GO" id="GO:1904669">
    <property type="term" value="P:ATP export"/>
    <property type="evidence" value="ECO:0007669"/>
    <property type="project" value="UniProtKB-ARBA"/>
</dbReference>
<proteinExistence type="inferred from homology"/>
<protein>
    <submittedName>
        <fullName evidence="10">Uncharacterized protein</fullName>
    </submittedName>
</protein>
<evidence type="ECO:0000313" key="10">
    <source>
        <dbReference type="EMBL" id="EDO45286.1"/>
    </source>
</evidence>
<evidence type="ECO:0000256" key="9">
    <source>
        <dbReference type="SAM" id="Phobius"/>
    </source>
</evidence>
<dbReference type="KEGG" id="nve:5517280"/>
<evidence type="ECO:0000256" key="2">
    <source>
        <dbReference type="ARBA" id="ARBA00008497"/>
    </source>
</evidence>
<evidence type="ECO:0000256" key="3">
    <source>
        <dbReference type="ARBA" id="ARBA00022448"/>
    </source>
</evidence>
<evidence type="ECO:0000256" key="8">
    <source>
        <dbReference type="ARBA" id="ARBA00023303"/>
    </source>
</evidence>
<dbReference type="STRING" id="45351.A7RTL0"/>
<evidence type="ECO:0000256" key="7">
    <source>
        <dbReference type="ARBA" id="ARBA00023136"/>
    </source>
</evidence>
<dbReference type="HOGENOM" id="CLU_083129_0_0_1"/>
<keyword evidence="4 9" id="KW-0812">Transmembrane</keyword>
<dbReference type="FunCoup" id="A7RTL0">
    <property type="interactions" value="3"/>
</dbReference>
<dbReference type="InParanoid" id="A7RTL0"/>
<dbReference type="GO" id="GO:0005886">
    <property type="term" value="C:plasma membrane"/>
    <property type="evidence" value="ECO:0000318"/>
    <property type="project" value="GO_Central"/>
</dbReference>
<dbReference type="GO" id="GO:0005261">
    <property type="term" value="F:monoatomic cation channel activity"/>
    <property type="evidence" value="ECO:0000318"/>
    <property type="project" value="GO_Central"/>
</dbReference>
<dbReference type="Pfam" id="PF14798">
    <property type="entry name" value="Ca_hom_mod"/>
    <property type="match status" value="1"/>
</dbReference>
<organism evidence="10 11">
    <name type="scientific">Nematostella vectensis</name>
    <name type="common">Starlet sea anemone</name>
    <dbReference type="NCBI Taxonomy" id="45351"/>
    <lineage>
        <taxon>Eukaryota</taxon>
        <taxon>Metazoa</taxon>
        <taxon>Cnidaria</taxon>
        <taxon>Anthozoa</taxon>
        <taxon>Hexacorallia</taxon>
        <taxon>Actiniaria</taxon>
        <taxon>Edwardsiidae</taxon>
        <taxon>Nematostella</taxon>
    </lineage>
</organism>
<dbReference type="PhylomeDB" id="A7RTL0"/>
<gene>
    <name evidence="10" type="ORF">NEMVEDRAFT_v1g201960</name>
</gene>